<dbReference type="EMBL" id="PEYM01000113">
    <property type="protein sequence ID" value="PIS28884.1"/>
    <property type="molecule type" value="Genomic_DNA"/>
</dbReference>
<dbReference type="GO" id="GO:0016787">
    <property type="term" value="F:hydrolase activity"/>
    <property type="evidence" value="ECO:0007669"/>
    <property type="project" value="UniProtKB-KW"/>
</dbReference>
<name>A0A2H0XVB2_UNCSA</name>
<dbReference type="PANTHER" id="PTHR30399:SF1">
    <property type="entry name" value="UTP PYROPHOSPHATASE"/>
    <property type="match status" value="1"/>
</dbReference>
<dbReference type="PANTHER" id="PTHR30399">
    <property type="entry name" value="UNCHARACTERIZED PROTEIN YGJP"/>
    <property type="match status" value="1"/>
</dbReference>
<organism evidence="2 3">
    <name type="scientific">Candidatus Saganbacteria bacterium CG08_land_8_20_14_0_20_45_16</name>
    <dbReference type="NCBI Taxonomy" id="2014293"/>
    <lineage>
        <taxon>Bacteria</taxon>
        <taxon>Bacillati</taxon>
        <taxon>Saganbacteria</taxon>
    </lineage>
</organism>
<gene>
    <name evidence="2" type="ORF">COT42_06800</name>
</gene>
<reference evidence="2 3" key="1">
    <citation type="submission" date="2017-09" db="EMBL/GenBank/DDBJ databases">
        <title>Depth-based differentiation of microbial function through sediment-hosted aquifers and enrichment of novel symbionts in the deep terrestrial subsurface.</title>
        <authorList>
            <person name="Probst A.J."/>
            <person name="Ladd B."/>
            <person name="Jarett J.K."/>
            <person name="Geller-Mcgrath D.E."/>
            <person name="Sieber C.M."/>
            <person name="Emerson J.B."/>
            <person name="Anantharaman K."/>
            <person name="Thomas B.C."/>
            <person name="Malmstrom R."/>
            <person name="Stieglmeier M."/>
            <person name="Klingl A."/>
            <person name="Woyke T."/>
            <person name="Ryan C.M."/>
            <person name="Banfield J.F."/>
        </authorList>
    </citation>
    <scope>NUCLEOTIDE SEQUENCE [LARGE SCALE GENOMIC DNA]</scope>
    <source>
        <strain evidence="2">CG08_land_8_20_14_0_20_45_16</strain>
    </source>
</reference>
<keyword evidence="2" id="KW-0378">Hydrolase</keyword>
<feature type="domain" description="YgjP-like metallopeptidase" evidence="1">
    <location>
        <begin position="44"/>
        <end position="144"/>
    </location>
</feature>
<protein>
    <submittedName>
        <fullName evidence="2">Metal-dependent hydrolase</fullName>
    </submittedName>
</protein>
<dbReference type="Proteomes" id="UP000231343">
    <property type="component" value="Unassembled WGS sequence"/>
</dbReference>
<dbReference type="Pfam" id="PF01863">
    <property type="entry name" value="YgjP-like"/>
    <property type="match status" value="1"/>
</dbReference>
<dbReference type="AlphaFoldDB" id="A0A2H0XVB2"/>
<evidence type="ECO:0000313" key="2">
    <source>
        <dbReference type="EMBL" id="PIS28884.1"/>
    </source>
</evidence>
<evidence type="ECO:0000313" key="3">
    <source>
        <dbReference type="Proteomes" id="UP000231343"/>
    </source>
</evidence>
<sequence>MIRAPKFVPQSFLNDLLLKKSAWIKKRQAQALKRQELRSQIDVKACRQKAQELIPERVAHYSNLTGINYLRVKINSAKKRWGSCSKAGNLNFSWRLVLVPLEVLDYVVVHELSHIIHRNHSKRFWALLAKLYPSYKACRKWLKNEGHLL</sequence>
<evidence type="ECO:0000259" key="1">
    <source>
        <dbReference type="Pfam" id="PF01863"/>
    </source>
</evidence>
<accession>A0A2H0XVB2</accession>
<dbReference type="Gene3D" id="3.30.2010.10">
    <property type="entry name" value="Metalloproteases ('zincins'), catalytic domain"/>
    <property type="match status" value="1"/>
</dbReference>
<dbReference type="CDD" id="cd07344">
    <property type="entry name" value="M48_yhfN_like"/>
    <property type="match status" value="1"/>
</dbReference>
<comment type="caution">
    <text evidence="2">The sequence shown here is derived from an EMBL/GenBank/DDBJ whole genome shotgun (WGS) entry which is preliminary data.</text>
</comment>
<proteinExistence type="predicted"/>
<dbReference type="InterPro" id="IPR002725">
    <property type="entry name" value="YgjP-like_metallopeptidase"/>
</dbReference>
<dbReference type="InterPro" id="IPR053136">
    <property type="entry name" value="UTP_pyrophosphatase-like"/>
</dbReference>